<evidence type="ECO:0000259" key="11">
    <source>
        <dbReference type="Pfam" id="PF08704"/>
    </source>
</evidence>
<evidence type="ECO:0000256" key="3">
    <source>
        <dbReference type="ARBA" id="ARBA00022603"/>
    </source>
</evidence>
<dbReference type="PANTHER" id="PTHR12133:SF2">
    <property type="entry name" value="TRNA (ADENINE(58)-N(1))-METHYLTRANSFERASE CATALYTIC SUBUNIT TRMT61A"/>
    <property type="match status" value="1"/>
</dbReference>
<comment type="similarity">
    <text evidence="8">Belongs to the class I-like SAM-binding methyltransferase superfamily. TRM61 family.</text>
</comment>
<keyword evidence="5 8" id="KW-0949">S-adenosyl-L-methionine</keyword>
<dbReference type="Gene3D" id="3.40.50.150">
    <property type="entry name" value="Vaccinia Virus protein VP39"/>
    <property type="match status" value="1"/>
</dbReference>
<feature type="binding site" evidence="9">
    <location>
        <position position="135"/>
    </location>
    <ligand>
        <name>S-adenosyl-L-methionine</name>
        <dbReference type="ChEBI" id="CHEBI:59789"/>
    </ligand>
</feature>
<organism evidence="12 13">
    <name type="scientific">Ostreobium quekettii</name>
    <dbReference type="NCBI Taxonomy" id="121088"/>
    <lineage>
        <taxon>Eukaryota</taxon>
        <taxon>Viridiplantae</taxon>
        <taxon>Chlorophyta</taxon>
        <taxon>core chlorophytes</taxon>
        <taxon>Ulvophyceae</taxon>
        <taxon>TCBD clade</taxon>
        <taxon>Bryopsidales</taxon>
        <taxon>Ostreobineae</taxon>
        <taxon>Ostreobiaceae</taxon>
        <taxon>Ostreobium</taxon>
    </lineage>
</organism>
<evidence type="ECO:0000256" key="7">
    <source>
        <dbReference type="ARBA" id="ARBA00023242"/>
    </source>
</evidence>
<evidence type="ECO:0000256" key="1">
    <source>
        <dbReference type="ARBA" id="ARBA00004123"/>
    </source>
</evidence>
<dbReference type="SUPFAM" id="SSF53335">
    <property type="entry name" value="S-adenosyl-L-methionine-dependent methyltransferases"/>
    <property type="match status" value="1"/>
</dbReference>
<feature type="binding site" evidence="9">
    <location>
        <position position="183"/>
    </location>
    <ligand>
        <name>S-adenosyl-L-methionine</name>
        <dbReference type="ChEBI" id="CHEBI:59789"/>
    </ligand>
</feature>
<feature type="region of interest" description="Disordered" evidence="10">
    <location>
        <begin position="256"/>
        <end position="322"/>
    </location>
</feature>
<evidence type="ECO:0000256" key="2">
    <source>
        <dbReference type="ARBA" id="ARBA00012796"/>
    </source>
</evidence>
<dbReference type="GO" id="GO:0031515">
    <property type="term" value="C:tRNA (m1A) methyltransferase complex"/>
    <property type="evidence" value="ECO:0007669"/>
    <property type="project" value="UniProtKB-UniRule"/>
</dbReference>
<keyword evidence="4 8" id="KW-0808">Transferase</keyword>
<evidence type="ECO:0000256" key="6">
    <source>
        <dbReference type="ARBA" id="ARBA00022694"/>
    </source>
</evidence>
<evidence type="ECO:0000256" key="4">
    <source>
        <dbReference type="ARBA" id="ARBA00022679"/>
    </source>
</evidence>
<feature type="binding site" evidence="9">
    <location>
        <begin position="114"/>
        <end position="117"/>
    </location>
    <ligand>
        <name>S-adenosyl-L-methionine</name>
        <dbReference type="ChEBI" id="CHEBI:59789"/>
    </ligand>
</feature>
<dbReference type="InterPro" id="IPR049470">
    <property type="entry name" value="TRM61_C"/>
</dbReference>
<dbReference type="PIRSF" id="PIRSF017269">
    <property type="entry name" value="GCD14"/>
    <property type="match status" value="1"/>
</dbReference>
<dbReference type="InterPro" id="IPR014816">
    <property type="entry name" value="tRNA_MeTrfase_Gcd14"/>
</dbReference>
<dbReference type="PROSITE" id="PS51620">
    <property type="entry name" value="SAM_TRM61"/>
    <property type="match status" value="1"/>
</dbReference>
<comment type="caution">
    <text evidence="12">The sequence shown here is derived from an EMBL/GenBank/DDBJ whole genome shotgun (WGS) entry which is preliminary data.</text>
</comment>
<feature type="compositionally biased region" description="Acidic residues" evidence="10">
    <location>
        <begin position="301"/>
        <end position="312"/>
    </location>
</feature>
<dbReference type="InterPro" id="IPR029063">
    <property type="entry name" value="SAM-dependent_MTases_sf"/>
</dbReference>
<dbReference type="GO" id="GO:0160107">
    <property type="term" value="F:tRNA (adenine(58)-N1)-methyltransferase activity"/>
    <property type="evidence" value="ECO:0007669"/>
    <property type="project" value="UniProtKB-EC"/>
</dbReference>
<keyword evidence="7" id="KW-0539">Nucleus</keyword>
<keyword evidence="3 8" id="KW-0489">Methyltransferase</keyword>
<gene>
    <name evidence="12" type="ORF">OSTQU699_LOCUS9517</name>
</gene>
<dbReference type="GO" id="GO:0030488">
    <property type="term" value="P:tRNA methylation"/>
    <property type="evidence" value="ECO:0007669"/>
    <property type="project" value="InterPro"/>
</dbReference>
<dbReference type="Gene3D" id="3.10.330.20">
    <property type="match status" value="1"/>
</dbReference>
<evidence type="ECO:0000256" key="8">
    <source>
        <dbReference type="PIRNR" id="PIRNR017269"/>
    </source>
</evidence>
<evidence type="ECO:0000256" key="5">
    <source>
        <dbReference type="ARBA" id="ARBA00022691"/>
    </source>
</evidence>
<evidence type="ECO:0000313" key="12">
    <source>
        <dbReference type="EMBL" id="CAD7704160.1"/>
    </source>
</evidence>
<dbReference type="AlphaFoldDB" id="A0A8S1JAR7"/>
<feature type="compositionally biased region" description="Low complexity" evidence="10">
    <location>
        <begin position="349"/>
        <end position="361"/>
    </location>
</feature>
<dbReference type="EMBL" id="CAJHUC010002671">
    <property type="protein sequence ID" value="CAD7704160.1"/>
    <property type="molecule type" value="Genomic_DNA"/>
</dbReference>
<name>A0A8S1JAR7_9CHLO</name>
<comment type="subcellular location">
    <subcellularLocation>
        <location evidence="1">Nucleus</location>
    </subcellularLocation>
</comment>
<feature type="domain" description="tRNA (adenine(58)-N(1))-methyltransferase catalytic subunit TRM61 C-terminal" evidence="11">
    <location>
        <begin position="66"/>
        <end position="337"/>
    </location>
</feature>
<sequence>MATGGRVIRDGDTVVAFSPPNNTRAVTVDAASAFNNKNGSFDMRDWIGRPFGCTVWPAKPPGGPPLYLLALTPELWTVVLRHRTQILYLPDISMVCGFLEARPGVTLLESGTGSGSLSHALARAVTPGGHLFTFEYHKERADWAREEFESHGLQEVVTVTQRDIEVEGFPDELSGKAHGVFLDLPSPWKVVQSAHSSLRSIGGRISTFSPCMEQVQKTVERMRACGFTDVRVMECLARDHQVKTVKFLTNFTAGGGNWEGRQGKRARTQFEAAKAPGQTEGVEGSKPTQPADSVEGGPGDVDAEQGLEDEPTEKDMCVSQPGWNSRGHTGYLVFARKWVEVPEQGWAKRATTAAPRDQAAACDSVVRRTEPSAEAEVPL</sequence>
<dbReference type="PANTHER" id="PTHR12133">
    <property type="entry name" value="TRNA (ADENINE(58)-N(1))-METHYLTRANSFERASE"/>
    <property type="match status" value="1"/>
</dbReference>
<evidence type="ECO:0000256" key="9">
    <source>
        <dbReference type="PIRSR" id="PIRSR017269-1"/>
    </source>
</evidence>
<dbReference type="GO" id="GO:0005634">
    <property type="term" value="C:nucleus"/>
    <property type="evidence" value="ECO:0007669"/>
    <property type="project" value="UniProtKB-SubCell"/>
</dbReference>
<accession>A0A8S1JAR7</accession>
<dbReference type="EC" id="2.1.1.220" evidence="2 8"/>
<keyword evidence="13" id="KW-1185">Reference proteome</keyword>
<protein>
    <recommendedName>
        <fullName evidence="2 8">tRNA (adenine(58)-N(1))-methyltransferase</fullName>
        <ecNumber evidence="2 8">2.1.1.220</ecNumber>
    </recommendedName>
</protein>
<dbReference type="OrthoDB" id="1925287at2759"/>
<keyword evidence="6 8" id="KW-0819">tRNA processing</keyword>
<evidence type="ECO:0000313" key="13">
    <source>
        <dbReference type="Proteomes" id="UP000708148"/>
    </source>
</evidence>
<reference evidence="12" key="1">
    <citation type="submission" date="2020-12" db="EMBL/GenBank/DDBJ databases">
        <authorList>
            <person name="Iha C."/>
        </authorList>
    </citation>
    <scope>NUCLEOTIDE SEQUENCE</scope>
</reference>
<proteinExistence type="inferred from homology"/>
<dbReference type="Pfam" id="PF08704">
    <property type="entry name" value="GCD14"/>
    <property type="match status" value="1"/>
</dbReference>
<evidence type="ECO:0000256" key="10">
    <source>
        <dbReference type="SAM" id="MobiDB-lite"/>
    </source>
</evidence>
<feature type="region of interest" description="Disordered" evidence="10">
    <location>
        <begin position="347"/>
        <end position="379"/>
    </location>
</feature>
<dbReference type="Proteomes" id="UP000708148">
    <property type="component" value="Unassembled WGS sequence"/>
</dbReference>
<comment type="catalytic activity">
    <reaction evidence="8">
        <text>adenosine(58) in tRNA + S-adenosyl-L-methionine = N(1)-methyladenosine(58) in tRNA + S-adenosyl-L-homocysteine + H(+)</text>
        <dbReference type="Rhea" id="RHEA:43152"/>
        <dbReference type="Rhea" id="RHEA-COMP:10365"/>
        <dbReference type="Rhea" id="RHEA-COMP:10366"/>
        <dbReference type="ChEBI" id="CHEBI:15378"/>
        <dbReference type="ChEBI" id="CHEBI:57856"/>
        <dbReference type="ChEBI" id="CHEBI:59789"/>
        <dbReference type="ChEBI" id="CHEBI:74411"/>
        <dbReference type="ChEBI" id="CHEBI:74491"/>
        <dbReference type="EC" id="2.1.1.220"/>
    </reaction>
</comment>